<dbReference type="InterPro" id="IPR034660">
    <property type="entry name" value="DinB/YfiT-like"/>
</dbReference>
<dbReference type="Proteomes" id="UP000025061">
    <property type="component" value="Unassembled WGS sequence"/>
</dbReference>
<dbReference type="Pfam" id="PF11716">
    <property type="entry name" value="MDMPI_N"/>
    <property type="match status" value="1"/>
</dbReference>
<dbReference type="AlphaFoldDB" id="A0A059FXA3"/>
<feature type="region of interest" description="Disordered" evidence="1">
    <location>
        <begin position="246"/>
        <end position="266"/>
    </location>
</feature>
<dbReference type="RefSeq" id="WP_011646827.1">
    <property type="nucleotide sequence ID" value="NZ_ARYI01000005.1"/>
</dbReference>
<comment type="caution">
    <text evidence="3">The sequence shown here is derived from an EMBL/GenBank/DDBJ whole genome shotgun (WGS) entry which is preliminary data.</text>
</comment>
<gene>
    <name evidence="3" type="ORF">HHI_07412</name>
</gene>
<dbReference type="InterPro" id="IPR024344">
    <property type="entry name" value="MDMPI_metal-binding"/>
</dbReference>
<dbReference type="NCBIfam" id="TIGR03083">
    <property type="entry name" value="maleylpyruvate isomerase family mycothiol-dependent enzyme"/>
    <property type="match status" value="1"/>
</dbReference>
<accession>A0A059FXA3</accession>
<reference evidence="3 4" key="1">
    <citation type="submission" date="2013-04" db="EMBL/GenBank/DDBJ databases">
        <title>Hyphomonas hirschiana VP5 Genome Sequencing.</title>
        <authorList>
            <person name="Lai Q."/>
            <person name="Shao Z."/>
        </authorList>
    </citation>
    <scope>NUCLEOTIDE SEQUENCE [LARGE SCALE GENOMIC DNA]</scope>
    <source>
        <strain evidence="3 4">VP5</strain>
    </source>
</reference>
<dbReference type="OrthoDB" id="113180at2"/>
<keyword evidence="4" id="KW-1185">Reference proteome</keyword>
<sequence length="266" mass="29620">MQQAEDFRAESRALHELISETAPIRYREPTQFKGWGIHDVLQHLHFWNRMAYLQLADEDELVHHLKTMAAAGKSMRAYESEVLAGLDGFALVAEWEKQFEETADRFAGADPKARLKWAGPDMSARSSITARLMETWAHGQEAYDHLGAVRKNEDRIGNIVMLGVNTFGWTYATRREKPPGEMPYLVLTAPSGEIWTHGTPNDAERIEGRAEEFCQVVTQTRNIADTSLKVTGPVAADWMSKAQCFAGPPAPPPPPGSRFTAKAAAT</sequence>
<dbReference type="InterPro" id="IPR017517">
    <property type="entry name" value="Maleyloyr_isom"/>
</dbReference>
<dbReference type="InterPro" id="IPR017518">
    <property type="entry name" value="CHP03084"/>
</dbReference>
<evidence type="ECO:0000256" key="1">
    <source>
        <dbReference type="SAM" id="MobiDB-lite"/>
    </source>
</evidence>
<evidence type="ECO:0000313" key="3">
    <source>
        <dbReference type="EMBL" id="KCZ95058.1"/>
    </source>
</evidence>
<dbReference type="SUPFAM" id="SSF109854">
    <property type="entry name" value="DinB/YfiT-like putative metalloenzymes"/>
    <property type="match status" value="1"/>
</dbReference>
<dbReference type="Gene3D" id="1.20.120.450">
    <property type="entry name" value="dinb family like domain"/>
    <property type="match status" value="1"/>
</dbReference>
<dbReference type="PATRIC" id="fig|1280951.3.peg.1499"/>
<dbReference type="NCBIfam" id="TIGR03084">
    <property type="entry name" value="TIGR03084 family metal-binding protein"/>
    <property type="match status" value="1"/>
</dbReference>
<name>A0A059FXA3_9PROT</name>
<proteinExistence type="predicted"/>
<dbReference type="GO" id="GO:0046872">
    <property type="term" value="F:metal ion binding"/>
    <property type="evidence" value="ECO:0007669"/>
    <property type="project" value="InterPro"/>
</dbReference>
<protein>
    <recommendedName>
        <fullName evidence="2">Mycothiol-dependent maleylpyruvate isomerase metal-binding domain-containing protein</fullName>
    </recommendedName>
</protein>
<evidence type="ECO:0000259" key="2">
    <source>
        <dbReference type="Pfam" id="PF11716"/>
    </source>
</evidence>
<organism evidence="3 4">
    <name type="scientific">Hyphomonas hirschiana VP5</name>
    <dbReference type="NCBI Taxonomy" id="1280951"/>
    <lineage>
        <taxon>Bacteria</taxon>
        <taxon>Pseudomonadati</taxon>
        <taxon>Pseudomonadota</taxon>
        <taxon>Alphaproteobacteria</taxon>
        <taxon>Hyphomonadales</taxon>
        <taxon>Hyphomonadaceae</taxon>
        <taxon>Hyphomonas</taxon>
    </lineage>
</organism>
<feature type="domain" description="Mycothiol-dependent maleylpyruvate isomerase metal-binding" evidence="2">
    <location>
        <begin position="7"/>
        <end position="142"/>
    </location>
</feature>
<dbReference type="EMBL" id="ARYI01000005">
    <property type="protein sequence ID" value="KCZ95058.1"/>
    <property type="molecule type" value="Genomic_DNA"/>
</dbReference>
<evidence type="ECO:0000313" key="4">
    <source>
        <dbReference type="Proteomes" id="UP000025061"/>
    </source>
</evidence>